<sequence>MLQSSPFDSSPLGDPDIAPSSSGFRSARSGGVPAWSIADERVFLDHIPSLFLASDLFAAAYLRAGRHCLRPVTPLAISAAVTCEGPWLDQGDLDVYLACLLLALRQGGRAPRLRCPSDEPARQAGLGGRAGGTRFAARLHRLHEARMACGDGRFAARMQLVSAVVRDEASGTLRIEFGPEPFEALREAPGVARFIADRAALGRDGLGKWLLGVAWTLRETCLIDPQRLRTLAPGGKGRDILPLLQEFARRGYIRDMVTRSDGLVIVQPGHRPGGPHAVVCGGGNGNMPQLCRLLT</sequence>
<feature type="region of interest" description="Disordered" evidence="1">
    <location>
        <begin position="1"/>
        <end position="26"/>
    </location>
</feature>
<dbReference type="RefSeq" id="WP_309541847.1">
    <property type="nucleotide sequence ID" value="NZ_CP133659.1"/>
</dbReference>
<protein>
    <submittedName>
        <fullName evidence="2">Uncharacterized protein</fullName>
    </submittedName>
</protein>
<reference evidence="2" key="1">
    <citation type="submission" date="2023-09" db="EMBL/GenBank/DDBJ databases">
        <authorList>
            <consortium name="CW5 consortium"/>
            <person name="Lu C.-W."/>
        </authorList>
    </citation>
    <scope>NUCLEOTIDE SEQUENCE</scope>
    <source>
        <strain evidence="2">KPS</strain>
    </source>
</reference>
<evidence type="ECO:0000256" key="1">
    <source>
        <dbReference type="SAM" id="MobiDB-lite"/>
    </source>
</evidence>
<keyword evidence="3" id="KW-1185">Reference proteome</keyword>
<evidence type="ECO:0000313" key="3">
    <source>
        <dbReference type="Proteomes" id="UP001180616"/>
    </source>
</evidence>
<proteinExistence type="predicted"/>
<dbReference type="Proteomes" id="UP001180616">
    <property type="component" value="Chromosome"/>
</dbReference>
<organism evidence="2 3">
    <name type="scientific">Nitratidesulfovibrio liaohensis</name>
    <dbReference type="NCBI Taxonomy" id="2604158"/>
    <lineage>
        <taxon>Bacteria</taxon>
        <taxon>Pseudomonadati</taxon>
        <taxon>Thermodesulfobacteriota</taxon>
        <taxon>Desulfovibrionia</taxon>
        <taxon>Desulfovibrionales</taxon>
        <taxon>Desulfovibrionaceae</taxon>
        <taxon>Nitratidesulfovibrio</taxon>
    </lineage>
</organism>
<name>A0ABY9R452_9BACT</name>
<evidence type="ECO:0000313" key="2">
    <source>
        <dbReference type="EMBL" id="WMW65907.1"/>
    </source>
</evidence>
<accession>A0ABY9R452</accession>
<gene>
    <name evidence="2" type="ORF">KPS_000430</name>
</gene>
<dbReference type="EMBL" id="CP133659">
    <property type="protein sequence ID" value="WMW65907.1"/>
    <property type="molecule type" value="Genomic_DNA"/>
</dbReference>